<dbReference type="Proteomes" id="UP001189624">
    <property type="component" value="Chromosome 3"/>
</dbReference>
<dbReference type="Gramene" id="rna-AYBTSS11_LOCUS7861">
    <property type="protein sequence ID" value="CAJ1937156.1"/>
    <property type="gene ID" value="gene-AYBTSS11_LOCUS7861"/>
</dbReference>
<organism evidence="1 2">
    <name type="scientific">Sphenostylis stenocarpa</name>
    <dbReference type="NCBI Taxonomy" id="92480"/>
    <lineage>
        <taxon>Eukaryota</taxon>
        <taxon>Viridiplantae</taxon>
        <taxon>Streptophyta</taxon>
        <taxon>Embryophyta</taxon>
        <taxon>Tracheophyta</taxon>
        <taxon>Spermatophyta</taxon>
        <taxon>Magnoliopsida</taxon>
        <taxon>eudicotyledons</taxon>
        <taxon>Gunneridae</taxon>
        <taxon>Pentapetalae</taxon>
        <taxon>rosids</taxon>
        <taxon>fabids</taxon>
        <taxon>Fabales</taxon>
        <taxon>Fabaceae</taxon>
        <taxon>Papilionoideae</taxon>
        <taxon>50 kb inversion clade</taxon>
        <taxon>NPAAA clade</taxon>
        <taxon>indigoferoid/millettioid clade</taxon>
        <taxon>Phaseoleae</taxon>
        <taxon>Sphenostylis</taxon>
    </lineage>
</organism>
<gene>
    <name evidence="1" type="ORF">AYBTSS11_LOCUS7861</name>
</gene>
<dbReference type="AlphaFoldDB" id="A0AA86SDB9"/>
<protein>
    <submittedName>
        <fullName evidence="1">Uncharacterized protein</fullName>
    </submittedName>
</protein>
<keyword evidence="2" id="KW-1185">Reference proteome</keyword>
<proteinExistence type="predicted"/>
<evidence type="ECO:0000313" key="2">
    <source>
        <dbReference type="Proteomes" id="UP001189624"/>
    </source>
</evidence>
<evidence type="ECO:0000313" key="1">
    <source>
        <dbReference type="EMBL" id="CAJ1937156.1"/>
    </source>
</evidence>
<name>A0AA86SDB9_9FABA</name>
<dbReference type="EMBL" id="OY731400">
    <property type="protein sequence ID" value="CAJ1937156.1"/>
    <property type="molecule type" value="Genomic_DNA"/>
</dbReference>
<sequence>MAEFVGERRSTFPTNREVAESRGVCRVKNGSTLTKYRFVGSKLSERKIVDPLFCRRVLDTSAKQWAVSSTCFTARDSQITFSIEWRDRPIQKCMAALSAAIKRSRE</sequence>
<accession>A0AA86SDB9</accession>
<reference evidence="1" key="1">
    <citation type="submission" date="2023-10" db="EMBL/GenBank/DDBJ databases">
        <authorList>
            <person name="Domelevo Entfellner J.-B."/>
        </authorList>
    </citation>
    <scope>NUCLEOTIDE SEQUENCE</scope>
</reference>